<organism evidence="3 4">
    <name type="scientific">Amycolatopsis tucumanensis</name>
    <dbReference type="NCBI Taxonomy" id="401106"/>
    <lineage>
        <taxon>Bacteria</taxon>
        <taxon>Bacillati</taxon>
        <taxon>Actinomycetota</taxon>
        <taxon>Actinomycetes</taxon>
        <taxon>Pseudonocardiales</taxon>
        <taxon>Pseudonocardiaceae</taxon>
        <taxon>Amycolatopsis</taxon>
    </lineage>
</organism>
<evidence type="ECO:0000259" key="2">
    <source>
        <dbReference type="Pfam" id="PF10370"/>
    </source>
</evidence>
<feature type="domain" description="Fumarylacetoacetase-like C-terminal" evidence="1">
    <location>
        <begin position="74"/>
        <end position="302"/>
    </location>
</feature>
<evidence type="ECO:0000313" key="4">
    <source>
        <dbReference type="Proteomes" id="UP001501624"/>
    </source>
</evidence>
<name>A0ABP7HKK0_9PSEU</name>
<comment type="caution">
    <text evidence="3">The sequence shown here is derived from an EMBL/GenBank/DDBJ whole genome shotgun (WGS) entry which is preliminary data.</text>
</comment>
<dbReference type="Proteomes" id="UP001501624">
    <property type="component" value="Unassembled WGS sequence"/>
</dbReference>
<dbReference type="Gene3D" id="3.90.850.10">
    <property type="entry name" value="Fumarylacetoacetase-like, C-terminal domain"/>
    <property type="match status" value="1"/>
</dbReference>
<dbReference type="RefSeq" id="WP_237336709.1">
    <property type="nucleotide sequence ID" value="NZ_BAABCM010000001.1"/>
</dbReference>
<reference evidence="4" key="1">
    <citation type="journal article" date="2019" name="Int. J. Syst. Evol. Microbiol.">
        <title>The Global Catalogue of Microorganisms (GCM) 10K type strain sequencing project: providing services to taxonomists for standard genome sequencing and annotation.</title>
        <authorList>
            <consortium name="The Broad Institute Genomics Platform"/>
            <consortium name="The Broad Institute Genome Sequencing Center for Infectious Disease"/>
            <person name="Wu L."/>
            <person name="Ma J."/>
        </authorList>
    </citation>
    <scope>NUCLEOTIDE SEQUENCE [LARGE SCALE GENOMIC DNA]</scope>
    <source>
        <strain evidence="4">JCM 17017</strain>
    </source>
</reference>
<sequence>MKWVTYEAGAGARTGVLDGDAVRGLRAGIDLLTVVQSGAEVLAEAGETARRAPAEVRPLDDVRLLAPLPRPPSVRDGLCFLDHLRGCYRALGRSAELHPAWSEAPAFYFGNAASVVGPHDAVPVAPGSRMFDLELEVGVVIGRGGRDLHPAAAENHILGYTLFNDWTARDHQLHDLATGIGMGKSKDSALTLGPALVTVDELAEYRVDGRLAIELRATVNDQEITRGRLDQMDWTFGELLAYVSRGVDLAPGDVIGSGTVPGGCLLEHVDTPDLAEFTGWLRPGDVVSLHGQGLGSTRQTVVEGTGVIPLRPCSPKGQA</sequence>
<dbReference type="Pfam" id="PF10370">
    <property type="entry name" value="Rv2993c-like_N"/>
    <property type="match status" value="1"/>
</dbReference>
<accession>A0ABP7HKK0</accession>
<dbReference type="PANTHER" id="PTHR43211">
    <property type="entry name" value="FUMARYLACETOACETATE HYDROLASE"/>
    <property type="match status" value="1"/>
</dbReference>
<dbReference type="EMBL" id="BAABCM010000001">
    <property type="protein sequence ID" value="GAA3791171.1"/>
    <property type="molecule type" value="Genomic_DNA"/>
</dbReference>
<dbReference type="Pfam" id="PF01557">
    <property type="entry name" value="FAA_hydrolase"/>
    <property type="match status" value="1"/>
</dbReference>
<evidence type="ECO:0000313" key="3">
    <source>
        <dbReference type="EMBL" id="GAA3791171.1"/>
    </source>
</evidence>
<dbReference type="InterPro" id="IPR036663">
    <property type="entry name" value="Fumarylacetoacetase_C_sf"/>
</dbReference>
<evidence type="ECO:0008006" key="5">
    <source>
        <dbReference type="Google" id="ProtNLM"/>
    </source>
</evidence>
<protein>
    <recommendedName>
        <fullName evidence="5">2-hydroxyhepta-2,4-diene-1,7-dioate isomerase</fullName>
    </recommendedName>
</protein>
<proteinExistence type="predicted"/>
<feature type="domain" description="Rv2993c-like N-terminal" evidence="2">
    <location>
        <begin position="1"/>
        <end position="67"/>
    </location>
</feature>
<dbReference type="PANTHER" id="PTHR43211:SF1">
    <property type="entry name" value="BLL6422 PROTEIN"/>
    <property type="match status" value="1"/>
</dbReference>
<dbReference type="InterPro" id="IPR011234">
    <property type="entry name" value="Fumarylacetoacetase-like_C"/>
</dbReference>
<dbReference type="SUPFAM" id="SSF56529">
    <property type="entry name" value="FAH"/>
    <property type="match status" value="1"/>
</dbReference>
<evidence type="ECO:0000259" key="1">
    <source>
        <dbReference type="Pfam" id="PF01557"/>
    </source>
</evidence>
<keyword evidence="4" id="KW-1185">Reference proteome</keyword>
<gene>
    <name evidence="3" type="ORF">GCM10022380_04610</name>
</gene>
<dbReference type="InterPro" id="IPR018833">
    <property type="entry name" value="Rv2993c-like_N"/>
</dbReference>